<keyword evidence="5" id="KW-0547">Nucleotide-binding</keyword>
<evidence type="ECO:0000256" key="1">
    <source>
        <dbReference type="ARBA" id="ARBA00004389"/>
    </source>
</evidence>
<keyword evidence="10 11" id="KW-0675">Receptor</keyword>
<keyword evidence="8" id="KW-0342">GTP-binding</keyword>
<sequence length="284" mass="29940">MSDILVAVVGGLLVLGTLWAILSFLNGRGRNGVSAGIVFSKPTRSNAAMLIGLCGSGKTSLFVRLTTAAATQDDGTAAILPETNTSMQPNKGVYRSDTTGSNHTIVDYPGHRRLRGDGLYATLQESKRLVVVVDSITIQDVHTDGAQAVADLLYDVLQSNAFDGVESVLFACNKRDDVTSFSAKAVRRLLETEITRQITTRSAAVGSIEKVTSAAGQVAKGTKRGGGGTPSDRSDECVLVAQANGKFSFDALRVPVQFVDVSAVGDDTYNFEGVKTFVESGLSQ</sequence>
<evidence type="ECO:0000256" key="3">
    <source>
        <dbReference type="ARBA" id="ARBA00020256"/>
    </source>
</evidence>
<evidence type="ECO:0000256" key="6">
    <source>
        <dbReference type="ARBA" id="ARBA00022824"/>
    </source>
</evidence>
<dbReference type="SUPFAM" id="SSF52540">
    <property type="entry name" value="P-loop containing nucleoside triphosphate hydrolases"/>
    <property type="match status" value="1"/>
</dbReference>
<organism evidence="11 12">
    <name type="scientific">Bodo saltans</name>
    <name type="common">Flagellated protozoan</name>
    <dbReference type="NCBI Taxonomy" id="75058"/>
    <lineage>
        <taxon>Eukaryota</taxon>
        <taxon>Discoba</taxon>
        <taxon>Euglenozoa</taxon>
        <taxon>Kinetoplastea</taxon>
        <taxon>Metakinetoplastina</taxon>
        <taxon>Eubodonida</taxon>
        <taxon>Bodonidae</taxon>
        <taxon>Bodo</taxon>
    </lineage>
</organism>
<keyword evidence="12" id="KW-1185">Reference proteome</keyword>
<dbReference type="Gene3D" id="3.40.50.300">
    <property type="entry name" value="P-loop containing nucleotide triphosphate hydrolases"/>
    <property type="match status" value="1"/>
</dbReference>
<evidence type="ECO:0000256" key="4">
    <source>
        <dbReference type="ARBA" id="ARBA00022692"/>
    </source>
</evidence>
<keyword evidence="7" id="KW-1133">Transmembrane helix</keyword>
<name>A0A0S4IVW0_BODSA</name>
<dbReference type="VEuPathDB" id="TriTrypDB:BSAL_75970"/>
<evidence type="ECO:0000313" key="11">
    <source>
        <dbReference type="EMBL" id="CUG22145.1"/>
    </source>
</evidence>
<proteinExistence type="inferred from homology"/>
<dbReference type="Pfam" id="PF09439">
    <property type="entry name" value="SRPRB"/>
    <property type="match status" value="1"/>
</dbReference>
<dbReference type="InterPro" id="IPR019009">
    <property type="entry name" value="SRP_receptor_beta_su"/>
</dbReference>
<evidence type="ECO:0000256" key="10">
    <source>
        <dbReference type="ARBA" id="ARBA00023170"/>
    </source>
</evidence>
<evidence type="ECO:0000256" key="2">
    <source>
        <dbReference type="ARBA" id="ARBA00005619"/>
    </source>
</evidence>
<keyword evidence="9" id="KW-0472">Membrane</keyword>
<keyword evidence="6" id="KW-0256">Endoplasmic reticulum</keyword>
<dbReference type="InterPro" id="IPR027417">
    <property type="entry name" value="P-loop_NTPase"/>
</dbReference>
<accession>A0A0S4IVW0</accession>
<dbReference type="AlphaFoldDB" id="A0A0S4IVW0"/>
<evidence type="ECO:0000256" key="8">
    <source>
        <dbReference type="ARBA" id="ARBA00023134"/>
    </source>
</evidence>
<protein>
    <recommendedName>
        <fullName evidence="3">Signal recognition particle receptor subunit beta</fullName>
    </recommendedName>
</protein>
<evidence type="ECO:0000256" key="7">
    <source>
        <dbReference type="ARBA" id="ARBA00022989"/>
    </source>
</evidence>
<reference evidence="12" key="1">
    <citation type="submission" date="2015-09" db="EMBL/GenBank/DDBJ databases">
        <authorList>
            <consortium name="Pathogen Informatics"/>
        </authorList>
    </citation>
    <scope>NUCLEOTIDE SEQUENCE [LARGE SCALE GENOMIC DNA]</scope>
    <source>
        <strain evidence="12">Lake Konstanz</strain>
    </source>
</reference>
<evidence type="ECO:0000256" key="9">
    <source>
        <dbReference type="ARBA" id="ARBA00023136"/>
    </source>
</evidence>
<dbReference type="OMA" id="RTSMEPN"/>
<keyword evidence="4" id="KW-0812">Transmembrane</keyword>
<gene>
    <name evidence="11" type="ORF">BSAL_75970</name>
</gene>
<evidence type="ECO:0000313" key="12">
    <source>
        <dbReference type="Proteomes" id="UP000051952"/>
    </source>
</evidence>
<dbReference type="GO" id="GO:0005525">
    <property type="term" value="F:GTP binding"/>
    <property type="evidence" value="ECO:0007669"/>
    <property type="project" value="UniProtKB-KW"/>
</dbReference>
<dbReference type="Proteomes" id="UP000051952">
    <property type="component" value="Unassembled WGS sequence"/>
</dbReference>
<dbReference type="EMBL" id="CYKH01000706">
    <property type="protein sequence ID" value="CUG22145.1"/>
    <property type="molecule type" value="Genomic_DNA"/>
</dbReference>
<dbReference type="GO" id="GO:0005789">
    <property type="term" value="C:endoplasmic reticulum membrane"/>
    <property type="evidence" value="ECO:0007669"/>
    <property type="project" value="UniProtKB-SubCell"/>
</dbReference>
<dbReference type="OrthoDB" id="41266at2759"/>
<comment type="similarity">
    <text evidence="2">Belongs to the SRP receptor beta subunit family.</text>
</comment>
<evidence type="ECO:0000256" key="5">
    <source>
        <dbReference type="ARBA" id="ARBA00022741"/>
    </source>
</evidence>
<comment type="subcellular location">
    <subcellularLocation>
        <location evidence="1">Endoplasmic reticulum membrane</location>
        <topology evidence="1">Single-pass membrane protein</topology>
    </subcellularLocation>
</comment>